<evidence type="ECO:0000313" key="6">
    <source>
        <dbReference type="EMBL" id="AAW59632.1"/>
    </source>
</evidence>
<dbReference type="HOGENOM" id="CLU_021095_0_3_5"/>
<feature type="domain" description="Type I restriction modification DNA specificity" evidence="5">
    <location>
        <begin position="5"/>
        <end position="186"/>
    </location>
</feature>
<dbReference type="GO" id="GO:0003677">
    <property type="term" value="F:DNA binding"/>
    <property type="evidence" value="ECO:0007669"/>
    <property type="project" value="UniProtKB-KW"/>
</dbReference>
<dbReference type="SUPFAM" id="SSF116734">
    <property type="entry name" value="DNA methylase specificity domain"/>
    <property type="match status" value="2"/>
</dbReference>
<dbReference type="PANTHER" id="PTHR30408">
    <property type="entry name" value="TYPE-1 RESTRICTION ENZYME ECOKI SPECIFICITY PROTEIN"/>
    <property type="match status" value="1"/>
</dbReference>
<evidence type="ECO:0000313" key="7">
    <source>
        <dbReference type="Proteomes" id="UP000006375"/>
    </source>
</evidence>
<geneLocation type="plasmid" evidence="6 7">
    <name>pGOX1</name>
</geneLocation>
<keyword evidence="3" id="KW-0238">DNA-binding</keyword>
<evidence type="ECO:0000256" key="3">
    <source>
        <dbReference type="ARBA" id="ARBA00023125"/>
    </source>
</evidence>
<proteinExistence type="inferred from homology"/>
<sequence length="402" mass="45476">MVMLPEGWDCKNINEIGIQVIDGDRGKNYPKDNEFQATGSCLFLSAKNVTKAGFDFSLGQFITSEKHKILNKGAVELGDIVITTRGSIGHFAYYNQKKYQTIRINSGMAILRSNVNYINPDFLYEVCRSQIIKTQIEKASFGSAQPQLTIAIIKKFRIPLPPLSEQKKIAAILSTWDRAIEGTEKLLANSQQQKKALMQQLLTGKKRLPGFSGKWLWKRSKEIFKSISIKNNPMDCELLSVTQDQGVVLRSLLERRVVMPDGSVQGYKLVNPGNFIISLRSFQGGLEYSYYRGLVSPAYTVLDNKIEIENDFYKFYFKSYNFIGHLAVATIGIRDGKQISYQDFSFIKLPYPPLPEQQAIAAVLTTADEEITAIESDLVRLRQEKKALMQQLLTGKRRVTVD</sequence>
<dbReference type="eggNOG" id="COG0732">
    <property type="taxonomic scope" value="Bacteria"/>
</dbReference>
<evidence type="ECO:0000256" key="4">
    <source>
        <dbReference type="SAM" id="Coils"/>
    </source>
</evidence>
<dbReference type="Gene3D" id="3.90.220.20">
    <property type="entry name" value="DNA methylase specificity domains"/>
    <property type="match status" value="2"/>
</dbReference>
<keyword evidence="2" id="KW-0680">Restriction system</keyword>
<keyword evidence="6" id="KW-0614">Plasmid</keyword>
<accession>Q5HXX1</accession>
<dbReference type="Proteomes" id="UP000006375">
    <property type="component" value="Plasmid pGOX1"/>
</dbReference>
<dbReference type="AlphaFoldDB" id="Q5HXX1"/>
<evidence type="ECO:0000256" key="1">
    <source>
        <dbReference type="ARBA" id="ARBA00010923"/>
    </source>
</evidence>
<protein>
    <submittedName>
        <fullName evidence="6">Type I restriction-modification enzyme S subunit</fullName>
    </submittedName>
</protein>
<comment type="similarity">
    <text evidence="1">Belongs to the type-I restriction system S methylase family.</text>
</comment>
<dbReference type="Gene3D" id="1.10.287.1120">
    <property type="entry name" value="Bipartite methylase S protein"/>
    <property type="match status" value="1"/>
</dbReference>
<reference evidence="6 7" key="1">
    <citation type="journal article" date="2005" name="Nat. Biotechnol.">
        <title>Complete genome sequence of the acetic acid bacterium Gluconobacter oxydans.</title>
        <authorList>
            <person name="Prust C."/>
            <person name="Hoffmeister M."/>
            <person name="Liesegang H."/>
            <person name="Wiezer A."/>
            <person name="Fricke W.F."/>
            <person name="Ehrenreich A."/>
            <person name="Gottschalk G."/>
            <person name="Deppenmeier U."/>
        </authorList>
    </citation>
    <scope>NUCLEOTIDE SEQUENCE [LARGE SCALE GENOMIC DNA]</scope>
    <source>
        <strain evidence="7">621H</strain>
        <plasmid evidence="7">Plasmid pGOX1</plasmid>
    </source>
</reference>
<keyword evidence="4" id="KW-0175">Coiled coil</keyword>
<dbReference type="Pfam" id="PF01420">
    <property type="entry name" value="Methylase_S"/>
    <property type="match status" value="2"/>
</dbReference>
<dbReference type="RefSeq" id="WP_011251449.1">
    <property type="nucleotide sequence ID" value="NC_006672.1"/>
</dbReference>
<evidence type="ECO:0000259" key="5">
    <source>
        <dbReference type="Pfam" id="PF01420"/>
    </source>
</evidence>
<keyword evidence="7" id="KW-1185">Reference proteome</keyword>
<dbReference type="PANTHER" id="PTHR30408:SF12">
    <property type="entry name" value="TYPE I RESTRICTION ENZYME MJAVIII SPECIFICITY SUBUNIT"/>
    <property type="match status" value="1"/>
</dbReference>
<gene>
    <name evidence="6" type="ordered locus">GOX2568</name>
</gene>
<dbReference type="InterPro" id="IPR000055">
    <property type="entry name" value="Restrct_endonuc_typeI_TRD"/>
</dbReference>
<dbReference type="KEGG" id="gox:GOX2568"/>
<dbReference type="InterPro" id="IPR052021">
    <property type="entry name" value="Type-I_RS_S_subunit"/>
</dbReference>
<organism evidence="6 7">
    <name type="scientific">Gluconobacter oxydans (strain 621H)</name>
    <name type="common">Gluconobacter suboxydans</name>
    <dbReference type="NCBI Taxonomy" id="290633"/>
    <lineage>
        <taxon>Bacteria</taxon>
        <taxon>Pseudomonadati</taxon>
        <taxon>Pseudomonadota</taxon>
        <taxon>Alphaproteobacteria</taxon>
        <taxon>Acetobacterales</taxon>
        <taxon>Acetobacteraceae</taxon>
        <taxon>Gluconobacter</taxon>
    </lineage>
</organism>
<feature type="coiled-coil region" evidence="4">
    <location>
        <begin position="364"/>
        <end position="391"/>
    </location>
</feature>
<dbReference type="InterPro" id="IPR044946">
    <property type="entry name" value="Restrct_endonuc_typeI_TRD_sf"/>
</dbReference>
<dbReference type="REBASE" id="19653">
    <property type="entry name" value="S.GoxHORF2569P"/>
</dbReference>
<evidence type="ECO:0000256" key="2">
    <source>
        <dbReference type="ARBA" id="ARBA00022747"/>
    </source>
</evidence>
<name>Q5HXX1_GLUOX</name>
<dbReference type="EMBL" id="CP000004">
    <property type="protein sequence ID" value="AAW59632.1"/>
    <property type="molecule type" value="Genomic_DNA"/>
</dbReference>
<feature type="domain" description="Type I restriction modification DNA specificity" evidence="5">
    <location>
        <begin position="295"/>
        <end position="375"/>
    </location>
</feature>
<dbReference type="GO" id="GO:0009307">
    <property type="term" value="P:DNA restriction-modification system"/>
    <property type="evidence" value="ECO:0007669"/>
    <property type="project" value="UniProtKB-KW"/>
</dbReference>